<comment type="caution">
    <text evidence="1">The sequence shown here is derived from an EMBL/GenBank/DDBJ whole genome shotgun (WGS) entry which is preliminary data.</text>
</comment>
<dbReference type="Gene3D" id="3.10.129.10">
    <property type="entry name" value="Hotdog Thioesterase"/>
    <property type="match status" value="1"/>
</dbReference>
<accession>A3K4X4</accession>
<keyword evidence="2" id="KW-1185">Reference proteome</keyword>
<dbReference type="OrthoDB" id="9803287at2"/>
<dbReference type="InterPro" id="IPR029069">
    <property type="entry name" value="HotDog_dom_sf"/>
</dbReference>
<evidence type="ECO:0000313" key="2">
    <source>
        <dbReference type="Proteomes" id="UP000005713"/>
    </source>
</evidence>
<evidence type="ECO:0000313" key="1">
    <source>
        <dbReference type="EMBL" id="EBA07575.1"/>
    </source>
</evidence>
<proteinExistence type="predicted"/>
<reference evidence="1 2" key="1">
    <citation type="submission" date="2006-06" db="EMBL/GenBank/DDBJ databases">
        <authorList>
            <person name="Moran M.A."/>
            <person name="Ferriera S."/>
            <person name="Johnson J."/>
            <person name="Kravitz S."/>
            <person name="Beeson K."/>
            <person name="Sutton G."/>
            <person name="Rogers Y.-H."/>
            <person name="Friedman R."/>
            <person name="Frazier M."/>
            <person name="Venter J.C."/>
        </authorList>
    </citation>
    <scope>NUCLEOTIDE SEQUENCE [LARGE SCALE GENOMIC DNA]</scope>
    <source>
        <strain evidence="1 2">E-37</strain>
    </source>
</reference>
<gene>
    <name evidence="1" type="ORF">SSE37_13353</name>
</gene>
<dbReference type="SUPFAM" id="SSF54637">
    <property type="entry name" value="Thioesterase/thiol ester dehydrase-isomerase"/>
    <property type="match status" value="1"/>
</dbReference>
<dbReference type="EMBL" id="AAYA01000008">
    <property type="protein sequence ID" value="EBA07575.1"/>
    <property type="molecule type" value="Genomic_DNA"/>
</dbReference>
<name>A3K4X4_SAGS3</name>
<organism evidence="1 2">
    <name type="scientific">Sagittula stellata (strain ATCC 700073 / DSM 11524 / E-37)</name>
    <dbReference type="NCBI Taxonomy" id="388399"/>
    <lineage>
        <taxon>Bacteria</taxon>
        <taxon>Pseudomonadati</taxon>
        <taxon>Pseudomonadota</taxon>
        <taxon>Alphaproteobacteria</taxon>
        <taxon>Rhodobacterales</taxon>
        <taxon>Roseobacteraceae</taxon>
        <taxon>Sagittula</taxon>
    </lineage>
</organism>
<dbReference type="RefSeq" id="WP_005859882.1">
    <property type="nucleotide sequence ID" value="NZ_AAYA01000008.1"/>
</dbReference>
<dbReference type="AlphaFoldDB" id="A3K4X4"/>
<dbReference type="CDD" id="cd00586">
    <property type="entry name" value="4HBT"/>
    <property type="match status" value="1"/>
</dbReference>
<protein>
    <submittedName>
        <fullName evidence="1">Uncharacterized protein</fullName>
    </submittedName>
</protein>
<dbReference type="Pfam" id="PF13279">
    <property type="entry name" value="4HBT_2"/>
    <property type="match status" value="1"/>
</dbReference>
<dbReference type="eggNOG" id="COG0824">
    <property type="taxonomic scope" value="Bacteria"/>
</dbReference>
<dbReference type="Proteomes" id="UP000005713">
    <property type="component" value="Unassembled WGS sequence"/>
</dbReference>
<sequence length="180" mass="20687">MLETETFLHPWTGHVDAPLRLVENVVRPAWVDEYSHMNMAHYLTVCDQANWAFFNWINDPMRMEARNGHEYVIVENHVTYCGELAEGCAFAIETQLLAHDAKCYILFHRVLDGSGQVAATNEVKMLGFNLRTRRPDPWGNTPARASRLSRTHIAACLLRPRVRTRSLSKPEDHGRSECDR</sequence>